<dbReference type="AlphaFoldDB" id="A0A1C7PAA3"/>
<evidence type="ECO:0000313" key="1">
    <source>
        <dbReference type="EMBL" id="SEH90217.1"/>
    </source>
</evidence>
<organism evidence="1 2">
    <name type="scientific">Akkermansia glycaniphila</name>
    <dbReference type="NCBI Taxonomy" id="1679444"/>
    <lineage>
        <taxon>Bacteria</taxon>
        <taxon>Pseudomonadati</taxon>
        <taxon>Verrucomicrobiota</taxon>
        <taxon>Verrucomicrobiia</taxon>
        <taxon>Verrucomicrobiales</taxon>
        <taxon>Akkermansiaceae</taxon>
        <taxon>Akkermansia</taxon>
    </lineage>
</organism>
<dbReference type="OrthoDB" id="195247at2"/>
<dbReference type="InterPro" id="IPR011467">
    <property type="entry name" value="DUF1573"/>
</dbReference>
<dbReference type="Gene3D" id="2.60.40.10">
    <property type="entry name" value="Immunoglobulins"/>
    <property type="match status" value="1"/>
</dbReference>
<dbReference type="PANTHER" id="PTHR37833:SF1">
    <property type="entry name" value="SIGNAL PEPTIDE PROTEIN"/>
    <property type="match status" value="1"/>
</dbReference>
<protein>
    <submittedName>
        <fullName evidence="1">Papd-like</fullName>
    </submittedName>
</protein>
<accession>A0A1C7PAA3</accession>
<dbReference type="Pfam" id="PF07610">
    <property type="entry name" value="DUF1573"/>
    <property type="match status" value="1"/>
</dbReference>
<name>A0A1C7PAA3_9BACT</name>
<dbReference type="Proteomes" id="UP000176204">
    <property type="component" value="Chromosome I"/>
</dbReference>
<dbReference type="PANTHER" id="PTHR37833">
    <property type="entry name" value="LIPOPROTEIN-RELATED"/>
    <property type="match status" value="1"/>
</dbReference>
<reference evidence="2" key="1">
    <citation type="submission" date="2016-09" db="EMBL/GenBank/DDBJ databases">
        <authorList>
            <person name="Koehorst J."/>
        </authorList>
    </citation>
    <scope>NUCLEOTIDE SEQUENCE [LARGE SCALE GENOMIC DNA]</scope>
</reference>
<sequence length="222" mass="24645">MTIPHSLISVMACMAVLPLHAEIRLEKEALDLRPEPLQDEIRTSVSFSNAGNSSVKVTRVKPLCDCTDASLKGGKKEYAPGEKGEIELTMRLGAFTGKIEKFVEVRTSDGKTQKLALRVDIPELMKVQPKALQWTVGQKPKVQEFTIDIDPKVALKLTDVSLVGSDFDYEPVTVAPGRKYRVVVTPKSTAKGAFNTLWIKTDSKDPRYAKRSFFLSVNPPRK</sequence>
<keyword evidence="2" id="KW-1185">Reference proteome</keyword>
<dbReference type="KEGG" id="agl:PYTT_1569"/>
<dbReference type="InterPro" id="IPR013783">
    <property type="entry name" value="Ig-like_fold"/>
</dbReference>
<evidence type="ECO:0000313" key="2">
    <source>
        <dbReference type="Proteomes" id="UP000176204"/>
    </source>
</evidence>
<dbReference type="RefSeq" id="WP_067777245.1">
    <property type="nucleotide sequence ID" value="NZ_LIGX01000035.1"/>
</dbReference>
<proteinExistence type="predicted"/>
<gene>
    <name evidence="1" type="ORF">PYTT_1569</name>
</gene>
<dbReference type="STRING" id="1679444.PYTT_1569"/>
<dbReference type="EMBL" id="LT629973">
    <property type="protein sequence ID" value="SEH90217.1"/>
    <property type="molecule type" value="Genomic_DNA"/>
</dbReference>